<organism evidence="1 2">
    <name type="scientific">Sanguibacter antarcticus</name>
    <dbReference type="NCBI Taxonomy" id="372484"/>
    <lineage>
        <taxon>Bacteria</taxon>
        <taxon>Bacillati</taxon>
        <taxon>Actinomycetota</taxon>
        <taxon>Actinomycetes</taxon>
        <taxon>Micrococcales</taxon>
        <taxon>Sanguibacteraceae</taxon>
        <taxon>Sanguibacter</taxon>
    </lineage>
</organism>
<evidence type="ECO:0000313" key="2">
    <source>
        <dbReference type="Proteomes" id="UP000225548"/>
    </source>
</evidence>
<dbReference type="EMBL" id="PDJG01000001">
    <property type="protein sequence ID" value="PFG34852.1"/>
    <property type="molecule type" value="Genomic_DNA"/>
</dbReference>
<evidence type="ECO:0000313" key="1">
    <source>
        <dbReference type="EMBL" id="PFG34852.1"/>
    </source>
</evidence>
<keyword evidence="2" id="KW-1185">Reference proteome</keyword>
<sequence length="96" mass="10311">MNNDDLVAVKNEWIQARTEATSLLEGKVEGLAAPFGDVVDTADPETVAALFRIDQARISALSSRLSMTEKLLDVLIERITADSMTPARPPEPGTGT</sequence>
<protein>
    <submittedName>
        <fullName evidence="1">Uncharacterized protein</fullName>
    </submittedName>
</protein>
<gene>
    <name evidence="1" type="ORF">ATL42_2780</name>
</gene>
<reference evidence="1 2" key="1">
    <citation type="submission" date="2017-10" db="EMBL/GenBank/DDBJ databases">
        <title>Sequencing the genomes of 1000 actinobacteria strains.</title>
        <authorList>
            <person name="Klenk H.-P."/>
        </authorList>
    </citation>
    <scope>NUCLEOTIDE SEQUENCE [LARGE SCALE GENOMIC DNA]</scope>
    <source>
        <strain evidence="1 2">DSM 18966</strain>
    </source>
</reference>
<dbReference type="AlphaFoldDB" id="A0A2A9E9D5"/>
<name>A0A2A9E9D5_9MICO</name>
<dbReference type="RefSeq" id="WP_098455820.1">
    <property type="nucleotide sequence ID" value="NZ_PDJG01000001.1"/>
</dbReference>
<dbReference type="Proteomes" id="UP000225548">
    <property type="component" value="Unassembled WGS sequence"/>
</dbReference>
<accession>A0A2A9E9D5</accession>
<proteinExistence type="predicted"/>
<comment type="caution">
    <text evidence="1">The sequence shown here is derived from an EMBL/GenBank/DDBJ whole genome shotgun (WGS) entry which is preliminary data.</text>
</comment>